<dbReference type="PANTHER" id="PTHR39586:SF1">
    <property type="entry name" value="CYTOPLASMIC PROTEIN"/>
    <property type="match status" value="1"/>
</dbReference>
<name>B8CQ93_SHEPW</name>
<protein>
    <recommendedName>
        <fullName evidence="1">YqcC-like domain-containing protein</fullName>
    </recommendedName>
</protein>
<dbReference type="InterPro" id="IPR023376">
    <property type="entry name" value="YqcC-like_dom"/>
</dbReference>
<evidence type="ECO:0000313" key="2">
    <source>
        <dbReference type="EMBL" id="ACJ30223.1"/>
    </source>
</evidence>
<feature type="domain" description="YqcC-like" evidence="1">
    <location>
        <begin position="6"/>
        <end position="101"/>
    </location>
</feature>
<dbReference type="HOGENOM" id="CLU_130358_0_0_6"/>
<dbReference type="STRING" id="225849.swp_3531"/>
<dbReference type="InterPro" id="IPR036814">
    <property type="entry name" value="YqcC-like_sf"/>
</dbReference>
<dbReference type="PANTHER" id="PTHR39586">
    <property type="entry name" value="CYTOPLASMIC PROTEIN-RELATED"/>
    <property type="match status" value="1"/>
</dbReference>
<dbReference type="RefSeq" id="WP_020913570.1">
    <property type="nucleotide sequence ID" value="NC_011566.1"/>
</dbReference>
<dbReference type="Pfam" id="PF04287">
    <property type="entry name" value="DUF446"/>
    <property type="match status" value="1"/>
</dbReference>
<dbReference type="AlphaFoldDB" id="B8CQ93"/>
<accession>B8CQ93</accession>
<organism evidence="2 3">
    <name type="scientific">Shewanella piezotolerans (strain WP3 / JCM 13877)</name>
    <dbReference type="NCBI Taxonomy" id="225849"/>
    <lineage>
        <taxon>Bacteria</taxon>
        <taxon>Pseudomonadati</taxon>
        <taxon>Pseudomonadota</taxon>
        <taxon>Gammaproteobacteria</taxon>
        <taxon>Alteromonadales</taxon>
        <taxon>Shewanellaceae</taxon>
        <taxon>Shewanella</taxon>
    </lineage>
</organism>
<dbReference type="GO" id="GO:0044010">
    <property type="term" value="P:single-species biofilm formation"/>
    <property type="evidence" value="ECO:0007669"/>
    <property type="project" value="TreeGrafter"/>
</dbReference>
<dbReference type="KEGG" id="swp:swp_3531"/>
<reference evidence="2 3" key="1">
    <citation type="journal article" date="2008" name="PLoS ONE">
        <title>Environmental adaptation: genomic analysis of the piezotolerant and psychrotolerant deep-sea iron reducing bacterium Shewanella piezotolerans WP3.</title>
        <authorList>
            <person name="Wang F."/>
            <person name="Wang J."/>
            <person name="Jian H."/>
            <person name="Zhang B."/>
            <person name="Li S."/>
            <person name="Wang F."/>
            <person name="Zeng X."/>
            <person name="Gao L."/>
            <person name="Bartlett D.H."/>
            <person name="Yu J."/>
            <person name="Hu S."/>
            <person name="Xiao X."/>
        </authorList>
    </citation>
    <scope>NUCLEOTIDE SEQUENCE [LARGE SCALE GENOMIC DNA]</scope>
    <source>
        <strain evidence="3">WP3 / JCM 13877</strain>
    </source>
</reference>
<sequence>MIAVKTRELLVALEAELAAQNLLNIESPTKEALASRAPFACDVMPFEQWLQFIFLPKMHTILDSNLPLPNAISIAPMAQHVWEYEERYQTLIGLIQALDTLLSGNGVTKEIIE</sequence>
<gene>
    <name evidence="2" type="ordered locus">swp_3531</name>
</gene>
<evidence type="ECO:0000313" key="3">
    <source>
        <dbReference type="Proteomes" id="UP000000753"/>
    </source>
</evidence>
<dbReference type="OrthoDB" id="8794567at2"/>
<dbReference type="SUPFAM" id="SSF158452">
    <property type="entry name" value="YqcC-like"/>
    <property type="match status" value="1"/>
</dbReference>
<dbReference type="InterPro" id="IPR007384">
    <property type="entry name" value="UCP006257"/>
</dbReference>
<dbReference type="PIRSF" id="PIRSF006257">
    <property type="entry name" value="UCP006257"/>
    <property type="match status" value="1"/>
</dbReference>
<dbReference type="Gene3D" id="1.20.1440.40">
    <property type="entry name" value="YqcC-like"/>
    <property type="match status" value="1"/>
</dbReference>
<proteinExistence type="predicted"/>
<dbReference type="eggNOG" id="COG3098">
    <property type="taxonomic scope" value="Bacteria"/>
</dbReference>
<dbReference type="EMBL" id="CP000472">
    <property type="protein sequence ID" value="ACJ30223.1"/>
    <property type="molecule type" value="Genomic_DNA"/>
</dbReference>
<evidence type="ECO:0000259" key="1">
    <source>
        <dbReference type="Pfam" id="PF04287"/>
    </source>
</evidence>
<keyword evidence="3" id="KW-1185">Reference proteome</keyword>
<dbReference type="Proteomes" id="UP000000753">
    <property type="component" value="Chromosome"/>
</dbReference>